<dbReference type="InterPro" id="IPR023846">
    <property type="entry name" value="CHP04042_MSMEG0570"/>
</dbReference>
<keyword evidence="2" id="KW-1185">Reference proteome</keyword>
<reference evidence="1 2" key="1">
    <citation type="submission" date="2018-09" db="EMBL/GenBank/DDBJ databases">
        <authorList>
            <person name="Grouzdev D.S."/>
            <person name="Krutkina M.S."/>
        </authorList>
    </citation>
    <scope>NUCLEOTIDE SEQUENCE [LARGE SCALE GENOMIC DNA]</scope>
    <source>
        <strain evidence="1 2">RmlP001</strain>
    </source>
</reference>
<evidence type="ECO:0000313" key="1">
    <source>
        <dbReference type="EMBL" id="RYB07167.1"/>
    </source>
</evidence>
<sequence>MPEMRFNIRWPDGARDSCYSPSLVVKDYLVPGARYPVDAFVGRAREALTVASERVKARYGVPCSLALGQLRAIEAAAARQPPDPDATVLVETFEE</sequence>
<dbReference type="NCBIfam" id="TIGR04042">
    <property type="entry name" value="MSMEG_0570_fam"/>
    <property type="match status" value="1"/>
</dbReference>
<dbReference type="OrthoDB" id="195104at2"/>
<evidence type="ECO:0000313" key="2">
    <source>
        <dbReference type="Proteomes" id="UP000289411"/>
    </source>
</evidence>
<reference evidence="1 2" key="2">
    <citation type="submission" date="2019-02" db="EMBL/GenBank/DDBJ databases">
        <title>'Lichenibacterium ramalinii' gen. nov. sp. nov., 'Lichenibacterium minor' gen. nov. sp. nov.</title>
        <authorList>
            <person name="Pankratov T."/>
        </authorList>
    </citation>
    <scope>NUCLEOTIDE SEQUENCE [LARGE SCALE GENOMIC DNA]</scope>
    <source>
        <strain evidence="1 2">RmlP001</strain>
    </source>
</reference>
<dbReference type="RefSeq" id="WP_129217762.1">
    <property type="nucleotide sequence ID" value="NZ_QYBC01000002.1"/>
</dbReference>
<dbReference type="Proteomes" id="UP000289411">
    <property type="component" value="Unassembled WGS sequence"/>
</dbReference>
<name>A0A4Q2RG45_9HYPH</name>
<dbReference type="AlphaFoldDB" id="A0A4Q2RG45"/>
<proteinExistence type="predicted"/>
<protein>
    <submittedName>
        <fullName evidence="1">MSMEG_0570 family nitrogen starvation response protein</fullName>
    </submittedName>
</protein>
<accession>A0A4Q2RG45</accession>
<dbReference type="EMBL" id="QYBC01000002">
    <property type="protein sequence ID" value="RYB07167.1"/>
    <property type="molecule type" value="Genomic_DNA"/>
</dbReference>
<comment type="caution">
    <text evidence="1">The sequence shown here is derived from an EMBL/GenBank/DDBJ whole genome shotgun (WGS) entry which is preliminary data.</text>
</comment>
<organism evidence="1 2">
    <name type="scientific">Lichenibacterium ramalinae</name>
    <dbReference type="NCBI Taxonomy" id="2316527"/>
    <lineage>
        <taxon>Bacteria</taxon>
        <taxon>Pseudomonadati</taxon>
        <taxon>Pseudomonadota</taxon>
        <taxon>Alphaproteobacteria</taxon>
        <taxon>Hyphomicrobiales</taxon>
        <taxon>Lichenihabitantaceae</taxon>
        <taxon>Lichenibacterium</taxon>
    </lineage>
</organism>
<gene>
    <name evidence="1" type="ORF">D3272_03625</name>
</gene>